<feature type="region of interest" description="Disordered" evidence="1">
    <location>
        <begin position="78"/>
        <end position="99"/>
    </location>
</feature>
<dbReference type="EMBL" id="WKFB01000437">
    <property type="protein sequence ID" value="KAF6723163.1"/>
    <property type="molecule type" value="Genomic_DNA"/>
</dbReference>
<evidence type="ECO:0000313" key="2">
    <source>
        <dbReference type="EMBL" id="KAF6723163.1"/>
    </source>
</evidence>
<comment type="caution">
    <text evidence="2">The sequence shown here is derived from an EMBL/GenBank/DDBJ whole genome shotgun (WGS) entry which is preliminary data.</text>
</comment>
<reference evidence="2" key="1">
    <citation type="journal article" name="BMC Genomics">
        <title>Long-read sequencing and de novo genome assembly of marine medaka (Oryzias melastigma).</title>
        <authorList>
            <person name="Liang P."/>
            <person name="Saqib H.S.A."/>
            <person name="Ni X."/>
            <person name="Shen Y."/>
        </authorList>
    </citation>
    <scope>NUCLEOTIDE SEQUENCE</scope>
    <source>
        <strain evidence="2">Bigg-433</strain>
    </source>
</reference>
<sequence length="99" mass="11150">MRAGDFGLVGGLEEREREKCLHHLDLNRKEPHRSLRIPVQQNLMDLCSQLNRPSCRRLLIPDPPSFSSWGDKADGQYRSGAFGTRRESGVSEAGMQTVV</sequence>
<dbReference type="Proteomes" id="UP000646548">
    <property type="component" value="Unassembled WGS sequence"/>
</dbReference>
<accession>A0A834C0B5</accession>
<proteinExistence type="predicted"/>
<protein>
    <submittedName>
        <fullName evidence="2">Uncharacterized protein</fullName>
    </submittedName>
</protein>
<dbReference type="AlphaFoldDB" id="A0A834C0B5"/>
<gene>
    <name evidence="2" type="ORF">FQA47_003949</name>
</gene>
<evidence type="ECO:0000256" key="1">
    <source>
        <dbReference type="SAM" id="MobiDB-lite"/>
    </source>
</evidence>
<evidence type="ECO:0000313" key="3">
    <source>
        <dbReference type="Proteomes" id="UP000646548"/>
    </source>
</evidence>
<organism evidence="2 3">
    <name type="scientific">Oryzias melastigma</name>
    <name type="common">Marine medaka</name>
    <dbReference type="NCBI Taxonomy" id="30732"/>
    <lineage>
        <taxon>Eukaryota</taxon>
        <taxon>Metazoa</taxon>
        <taxon>Chordata</taxon>
        <taxon>Craniata</taxon>
        <taxon>Vertebrata</taxon>
        <taxon>Euteleostomi</taxon>
        <taxon>Actinopterygii</taxon>
        <taxon>Neopterygii</taxon>
        <taxon>Teleostei</taxon>
        <taxon>Neoteleostei</taxon>
        <taxon>Acanthomorphata</taxon>
        <taxon>Ovalentaria</taxon>
        <taxon>Atherinomorphae</taxon>
        <taxon>Beloniformes</taxon>
        <taxon>Adrianichthyidae</taxon>
        <taxon>Oryziinae</taxon>
        <taxon>Oryzias</taxon>
    </lineage>
</organism>
<name>A0A834C0B5_ORYME</name>